<dbReference type="InterPro" id="IPR052111">
    <property type="entry name" value="Spermatogenesis_Ciliary_MAP"/>
</dbReference>
<dbReference type="PANTHER" id="PTHR12509:SF8">
    <property type="entry name" value="SPERMATOGENESIS-ASSOCIATED PROTEIN 4"/>
    <property type="match status" value="1"/>
</dbReference>
<organism evidence="3 4">
    <name type="scientific">Plasmodium vinckei petteri</name>
    <dbReference type="NCBI Taxonomy" id="138298"/>
    <lineage>
        <taxon>Eukaryota</taxon>
        <taxon>Sar</taxon>
        <taxon>Alveolata</taxon>
        <taxon>Apicomplexa</taxon>
        <taxon>Aconoidasida</taxon>
        <taxon>Haemosporida</taxon>
        <taxon>Plasmodiidae</taxon>
        <taxon>Plasmodium</taxon>
        <taxon>Plasmodium (Vinckeia)</taxon>
    </lineage>
</organism>
<evidence type="ECO:0000313" key="3">
    <source>
        <dbReference type="EMBL" id="EUD71494.1"/>
    </source>
</evidence>
<protein>
    <recommendedName>
        <fullName evidence="2">CH-like domain-containing protein</fullName>
    </recommendedName>
</protein>
<dbReference type="InterPro" id="IPR036872">
    <property type="entry name" value="CH_dom_sf"/>
</dbReference>
<dbReference type="GO" id="GO:0051493">
    <property type="term" value="P:regulation of cytoskeleton organization"/>
    <property type="evidence" value="ECO:0007669"/>
    <property type="project" value="TreeGrafter"/>
</dbReference>
<evidence type="ECO:0000259" key="2">
    <source>
        <dbReference type="Pfam" id="PF06294"/>
    </source>
</evidence>
<feature type="region of interest" description="Disordered" evidence="1">
    <location>
        <begin position="206"/>
        <end position="227"/>
    </location>
</feature>
<feature type="domain" description="CH-like" evidence="2">
    <location>
        <begin position="48"/>
        <end position="139"/>
    </location>
</feature>
<proteinExistence type="predicted"/>
<dbReference type="GO" id="GO:0005930">
    <property type="term" value="C:axoneme"/>
    <property type="evidence" value="ECO:0007669"/>
    <property type="project" value="TreeGrafter"/>
</dbReference>
<evidence type="ECO:0000256" key="1">
    <source>
        <dbReference type="SAM" id="MobiDB-lite"/>
    </source>
</evidence>
<gene>
    <name evidence="3" type="ORF">YYG_03551</name>
</gene>
<dbReference type="Proteomes" id="UP000030659">
    <property type="component" value="Unassembled WGS sequence"/>
</dbReference>
<dbReference type="Pfam" id="PF06294">
    <property type="entry name" value="CH_2"/>
    <property type="match status" value="1"/>
</dbReference>
<reference evidence="3 4" key="1">
    <citation type="submission" date="2013-02" db="EMBL/GenBank/DDBJ databases">
        <title>The Genome Sequence of Plasmodium vinckei petteri CR.</title>
        <authorList>
            <consortium name="The Broad Institute Genome Sequencing Platform"/>
            <consortium name="The Broad Institute Genome Sequencing Center for Infectious Disease"/>
            <person name="Neafsey D."/>
            <person name="Cheeseman I."/>
            <person name="Volkman S."/>
            <person name="Adams J."/>
            <person name="Walker B."/>
            <person name="Young S.K."/>
            <person name="Zeng Q."/>
            <person name="Gargeya S."/>
            <person name="Fitzgerald M."/>
            <person name="Haas B."/>
            <person name="Abouelleil A."/>
            <person name="Alvarado L."/>
            <person name="Arachchi H.M."/>
            <person name="Berlin A.M."/>
            <person name="Chapman S.B."/>
            <person name="Dewar J."/>
            <person name="Goldberg J."/>
            <person name="Griggs A."/>
            <person name="Gujja S."/>
            <person name="Hansen M."/>
            <person name="Howarth C."/>
            <person name="Imamovic A."/>
            <person name="Larimer J."/>
            <person name="McCowan C."/>
            <person name="Murphy C."/>
            <person name="Neiman D."/>
            <person name="Pearson M."/>
            <person name="Priest M."/>
            <person name="Roberts A."/>
            <person name="Saif S."/>
            <person name="Shea T."/>
            <person name="Sisk P."/>
            <person name="Sykes S."/>
            <person name="Wortman J."/>
            <person name="Nusbaum C."/>
            <person name="Birren B."/>
        </authorList>
    </citation>
    <scope>NUCLEOTIDE SEQUENCE [LARGE SCALE GENOMIC DNA]</scope>
    <source>
        <strain evidence="3 4">CR</strain>
    </source>
</reference>
<dbReference type="PANTHER" id="PTHR12509">
    <property type="entry name" value="SPERMATOGENESIS-ASSOCIATED 4-RELATED"/>
    <property type="match status" value="1"/>
</dbReference>
<dbReference type="GO" id="GO:0008017">
    <property type="term" value="F:microtubule binding"/>
    <property type="evidence" value="ECO:0007669"/>
    <property type="project" value="TreeGrafter"/>
</dbReference>
<accession>W7ASB1</accession>
<feature type="compositionally biased region" description="Basic and acidic residues" evidence="1">
    <location>
        <begin position="206"/>
        <end position="218"/>
    </location>
</feature>
<dbReference type="AlphaFoldDB" id="W7ASB1"/>
<evidence type="ECO:0000313" key="4">
    <source>
        <dbReference type="Proteomes" id="UP000030659"/>
    </source>
</evidence>
<dbReference type="EMBL" id="KI965401">
    <property type="protein sequence ID" value="EUD71494.1"/>
    <property type="molecule type" value="Genomic_DNA"/>
</dbReference>
<dbReference type="Gene3D" id="1.10.418.10">
    <property type="entry name" value="Calponin-like domain"/>
    <property type="match status" value="1"/>
</dbReference>
<dbReference type="InterPro" id="IPR010441">
    <property type="entry name" value="CH_2"/>
</dbReference>
<sequence>MIKYSSSLIIRTDTNTHIYNNPEAQEKQKKWNHKWVIYIFLFLVPREVIKWLQHLNLPYSFKNIKNASNGIIIAEIINTYMPQSINMSNLENGFSKDIKKKNWKFLKKHLESFNIFFDELSIINSDKNYIINLFIQLYEFFNGKKCQNEYYCANVEGEHNAPSFSKPTITQKIRESAVHDIVDEDKRMMKTYQIVKDAEYSIAIEKEKKKREDQNKGEKQKKRTGSNETHLFNEFEKNCSIITINDISDYVGNTDIKTLDSFIKEKDNLKYLTAMNTFKGKNSNETKQTVNQNYEDKSVEEIIITVLSEYITDYEMEKENDNEYVEEHNKKIKDIGKYHKFKLYGDKTGDNLYANFQAICFLKEYDLIKKILDTLNHFNENFSILLSLHPDKFFHIWKLFFPVISSSTCDNEIFILIMDYLKQLLNYLNIEDLTTKEILCHIILKSLFIIDKDDYKDSRCFCELIILIIKNDKHILMSILNMIKNNMSLNFFYLYLSNLLKLSTNLVLHEKDIKDIYLYYILIGLHANKEPIILYCLDMLSTFSMHEICYDILPFSSVLYNILEMKNISYYIFTFVISVNVVSKLMESDQNNSGCNAHINEFIKICYTILENTKRKELLYLFLLYSYKIINKNDDIYDIYFMKYSKLSDEELKNFIKNNIFEAYLRNVSSFKIIKKYFSNIFNNNINELNKKCNDTILNSLLIKGNLKEDHFLRILREYIIYYDNMETSKYLEIYNKIFENLIENLFSDKHTTFELSKDILNVFWLSSNSQLKVKYFEISANHFKNMLLSNKNNMHSHTKEYIQILEKG</sequence>
<dbReference type="eggNOG" id="ENOG502QX13">
    <property type="taxonomic scope" value="Eukaryota"/>
</dbReference>
<dbReference type="SUPFAM" id="SSF47576">
    <property type="entry name" value="Calponin-homology domain, CH-domain"/>
    <property type="match status" value="1"/>
</dbReference>
<name>W7ASB1_PLAVN</name>